<dbReference type="OrthoDB" id="6160567at2759"/>
<dbReference type="GO" id="GO:0016020">
    <property type="term" value="C:membrane"/>
    <property type="evidence" value="ECO:0007669"/>
    <property type="project" value="TreeGrafter"/>
</dbReference>
<dbReference type="PROSITE" id="PS51035">
    <property type="entry name" value="BAG"/>
    <property type="match status" value="1"/>
</dbReference>
<dbReference type="SMART" id="SM00264">
    <property type="entry name" value="BAG"/>
    <property type="match status" value="1"/>
</dbReference>
<dbReference type="SUPFAM" id="SSF51045">
    <property type="entry name" value="WW domain"/>
    <property type="match status" value="1"/>
</dbReference>
<dbReference type="CDD" id="cd00201">
    <property type="entry name" value="WW"/>
    <property type="match status" value="1"/>
</dbReference>
<feature type="compositionally biased region" description="Low complexity" evidence="2">
    <location>
        <begin position="279"/>
        <end position="299"/>
    </location>
</feature>
<evidence type="ECO:0000256" key="1">
    <source>
        <dbReference type="ARBA" id="ARBA00023186"/>
    </source>
</evidence>
<dbReference type="SUPFAM" id="SSF63491">
    <property type="entry name" value="BAG domain"/>
    <property type="match status" value="1"/>
</dbReference>
<feature type="domain" description="BAG" evidence="4">
    <location>
        <begin position="308"/>
        <end position="385"/>
    </location>
</feature>
<dbReference type="SMART" id="SM00456">
    <property type="entry name" value="WW"/>
    <property type="match status" value="1"/>
</dbReference>
<dbReference type="GO" id="GO:0000774">
    <property type="term" value="F:adenyl-nucleotide exchange factor activity"/>
    <property type="evidence" value="ECO:0007669"/>
    <property type="project" value="TreeGrafter"/>
</dbReference>
<feature type="region of interest" description="Disordered" evidence="2">
    <location>
        <begin position="391"/>
        <end position="419"/>
    </location>
</feature>
<dbReference type="STRING" id="7574.A0A1S3ISN6"/>
<dbReference type="Gene3D" id="2.20.70.10">
    <property type="match status" value="1"/>
</dbReference>
<feature type="region of interest" description="Disordered" evidence="2">
    <location>
        <begin position="86"/>
        <end position="304"/>
    </location>
</feature>
<organism evidence="5 6">
    <name type="scientific">Lingula anatina</name>
    <name type="common">Brachiopod</name>
    <name type="synonym">Lingula unguis</name>
    <dbReference type="NCBI Taxonomy" id="7574"/>
    <lineage>
        <taxon>Eukaryota</taxon>
        <taxon>Metazoa</taxon>
        <taxon>Spiralia</taxon>
        <taxon>Lophotrochozoa</taxon>
        <taxon>Brachiopoda</taxon>
        <taxon>Linguliformea</taxon>
        <taxon>Lingulata</taxon>
        <taxon>Lingulida</taxon>
        <taxon>Linguloidea</taxon>
        <taxon>Lingulidae</taxon>
        <taxon>Lingula</taxon>
    </lineage>
</organism>
<dbReference type="PANTHER" id="PTHR12329">
    <property type="entry name" value="BCL2-ASSOCIATED ATHANOGENE"/>
    <property type="match status" value="1"/>
</dbReference>
<dbReference type="InterPro" id="IPR036533">
    <property type="entry name" value="BAG_dom_sf"/>
</dbReference>
<accession>A0A1S3ISN6</accession>
<dbReference type="GO" id="GO:0051087">
    <property type="term" value="F:protein-folding chaperone binding"/>
    <property type="evidence" value="ECO:0007669"/>
    <property type="project" value="InterPro"/>
</dbReference>
<sequence length="419" mass="47483">MYHQQRANNFNPMHNDPLPPGWEMLFDQRTGWPFFVDHSNQSTTWQDPRRIGKPHYQQPWDPYGQNMRGYPAHHQQEIRIPVHHMGSEQQQGPPMPQPQQQPPYPQQPRVTKIPIHIEGAGSMDQGRGSPGRGSPGLHVPRSENPTLQRAPTPVREESPAPQPGRVSNLAQQYAGQQSPQPQQQQQMPPMGTFYGPSSPQQRAPPGYQQSQQHPLQQQQQYPQYDQTDAVKAQQQQQYQQQQQQQYQQQQQQAANNNAAPPLPNYESKPVINEQARAANQGPASSPQGQGQQNAPQQQPQEPPRPLTALEKIDRIFANVNELRVQVENFKGTRTDKQYPYLTEMLTRDLLELDGIMSDGDEKIRHARKNCVRTVQEVLDQLELKALANETPMETGQGQTEVKAISANGSPAEVTEQTKL</sequence>
<feature type="compositionally biased region" description="Low complexity" evidence="2">
    <location>
        <begin position="205"/>
        <end position="226"/>
    </location>
</feature>
<dbReference type="RefSeq" id="XP_013400951.1">
    <property type="nucleotide sequence ID" value="XM_013545497.1"/>
</dbReference>
<dbReference type="GO" id="GO:0005829">
    <property type="term" value="C:cytosol"/>
    <property type="evidence" value="ECO:0007669"/>
    <property type="project" value="TreeGrafter"/>
</dbReference>
<dbReference type="Pfam" id="PF00397">
    <property type="entry name" value="WW"/>
    <property type="match status" value="1"/>
</dbReference>
<feature type="domain" description="WW" evidence="3">
    <location>
        <begin position="16"/>
        <end position="50"/>
    </location>
</feature>
<dbReference type="PROSITE" id="PS01159">
    <property type="entry name" value="WW_DOMAIN_1"/>
    <property type="match status" value="1"/>
</dbReference>
<dbReference type="Proteomes" id="UP000085678">
    <property type="component" value="Unplaced"/>
</dbReference>
<dbReference type="InterPro" id="IPR003103">
    <property type="entry name" value="BAG_domain"/>
</dbReference>
<dbReference type="Gene3D" id="1.20.58.120">
    <property type="entry name" value="BAG domain"/>
    <property type="match status" value="1"/>
</dbReference>
<feature type="compositionally biased region" description="Low complexity" evidence="2">
    <location>
        <begin position="171"/>
        <end position="189"/>
    </location>
</feature>
<dbReference type="GO" id="GO:0050821">
    <property type="term" value="P:protein stabilization"/>
    <property type="evidence" value="ECO:0007669"/>
    <property type="project" value="TreeGrafter"/>
</dbReference>
<feature type="compositionally biased region" description="Pro residues" evidence="2">
    <location>
        <begin position="93"/>
        <end position="106"/>
    </location>
</feature>
<dbReference type="InterPro" id="IPR036020">
    <property type="entry name" value="WW_dom_sf"/>
</dbReference>
<gene>
    <name evidence="6" type="primary">LOC106166833</name>
</gene>
<dbReference type="GO" id="GO:0005634">
    <property type="term" value="C:nucleus"/>
    <property type="evidence" value="ECO:0007669"/>
    <property type="project" value="TreeGrafter"/>
</dbReference>
<name>A0A1S3ISN6_LINAN</name>
<dbReference type="AlphaFoldDB" id="A0A1S3ISN6"/>
<dbReference type="InterPro" id="IPR001202">
    <property type="entry name" value="WW_dom"/>
</dbReference>
<evidence type="ECO:0000313" key="5">
    <source>
        <dbReference type="Proteomes" id="UP000085678"/>
    </source>
</evidence>
<reference evidence="6" key="1">
    <citation type="submission" date="2025-08" db="UniProtKB">
        <authorList>
            <consortium name="RefSeq"/>
        </authorList>
    </citation>
    <scope>IDENTIFICATION</scope>
    <source>
        <tissue evidence="6">Gonads</tissue>
    </source>
</reference>
<dbReference type="PANTHER" id="PTHR12329:SF5">
    <property type="entry name" value="STARVIN, ISOFORM E"/>
    <property type="match status" value="1"/>
</dbReference>
<evidence type="ECO:0000256" key="2">
    <source>
        <dbReference type="SAM" id="MobiDB-lite"/>
    </source>
</evidence>
<dbReference type="InParanoid" id="A0A1S3ISN6"/>
<feature type="compositionally biased region" description="Low complexity" evidence="2">
    <location>
        <begin position="233"/>
        <end position="259"/>
    </location>
</feature>
<dbReference type="GeneID" id="106166833"/>
<dbReference type="Pfam" id="PF02179">
    <property type="entry name" value="BAG"/>
    <property type="match status" value="1"/>
</dbReference>
<evidence type="ECO:0000313" key="6">
    <source>
        <dbReference type="RefSeq" id="XP_013400951.1"/>
    </source>
</evidence>
<protein>
    <submittedName>
        <fullName evidence="6">BAG family molecular chaperone regulator 3-like</fullName>
    </submittedName>
</protein>
<keyword evidence="5" id="KW-1185">Reference proteome</keyword>
<evidence type="ECO:0000259" key="4">
    <source>
        <dbReference type="PROSITE" id="PS51035"/>
    </source>
</evidence>
<dbReference type="InterPro" id="IPR039773">
    <property type="entry name" value="BAG_chaperone_regulator"/>
</dbReference>
<evidence type="ECO:0000259" key="3">
    <source>
        <dbReference type="PROSITE" id="PS50020"/>
    </source>
</evidence>
<dbReference type="PROSITE" id="PS50020">
    <property type="entry name" value="WW_DOMAIN_2"/>
    <property type="match status" value="1"/>
</dbReference>
<keyword evidence="1" id="KW-0143">Chaperone</keyword>
<proteinExistence type="predicted"/>
<dbReference type="KEGG" id="lak:106166833"/>